<dbReference type="GO" id="GO:0008139">
    <property type="term" value="F:nuclear localization sequence binding"/>
    <property type="evidence" value="ECO:0007669"/>
    <property type="project" value="TreeGrafter"/>
</dbReference>
<organism evidence="3">
    <name type="scientific">Noccaea caerulescens</name>
    <name type="common">Alpine penny-cress</name>
    <name type="synonym">Thlaspi caerulescens</name>
    <dbReference type="NCBI Taxonomy" id="107243"/>
    <lineage>
        <taxon>Eukaryota</taxon>
        <taxon>Viridiplantae</taxon>
        <taxon>Streptophyta</taxon>
        <taxon>Embryophyta</taxon>
        <taxon>Tracheophyta</taxon>
        <taxon>Spermatophyta</taxon>
        <taxon>Magnoliopsida</taxon>
        <taxon>eudicotyledons</taxon>
        <taxon>Gunneridae</taxon>
        <taxon>Pentapetalae</taxon>
        <taxon>rosids</taxon>
        <taxon>malvids</taxon>
        <taxon>Brassicales</taxon>
        <taxon>Brassicaceae</taxon>
        <taxon>Coluteocarpeae</taxon>
        <taxon>Noccaea</taxon>
    </lineage>
</organism>
<evidence type="ECO:0000256" key="1">
    <source>
        <dbReference type="SAM" id="MobiDB-lite"/>
    </source>
</evidence>
<name>A0A1J3J5K9_NOCCA</name>
<feature type="region of interest" description="Disordered" evidence="1">
    <location>
        <begin position="71"/>
        <end position="168"/>
    </location>
</feature>
<dbReference type="EMBL" id="GEVM01018145">
    <property type="protein sequence ID" value="JAU87793.1"/>
    <property type="molecule type" value="Transcribed_RNA"/>
</dbReference>
<sequence>MIIDFSEPECSTCFHNRTSGVLNPRVPEPPSISNVIASSVTSTPVSSEPAQALGHDSAAAVAVAVASTSTSSPPQAQAFGHDSAADVASTSTSSPVQSSSPHGFSFGPDVTSVSSAPTQAHGFTTSGSTQAPDSSAAPTPSIFGSTQAPSGLFGPKPSTSPAFGSGGASSTFTSSPPFSFSPAIYNRTHPVNSASTQPFGSNTPPSPWSAQYPVSGSNGFAAPTPYAFGRSMEAPAFGSGSASATSTSSTSSPAPGFSFSLTHPVVTSGCSASTQPFGPKLFNSRPAQDLGKTASASPSLFTNGVDYTSHTGHAGPYTSPSRWSMQAPVQASEPSPSRYFSFGPAQDLGKTAPDSPPLFRNGVDYFARPDVATSPSVNTSSTTVVFGTTPVSISSPVGPTQDFPKTGCFFAPNTTPKNPFSSLFPGFGDDYLPGTPSNSFRVPPPSTTPVSGGGPVCTGVKPSSSQPSGFNAFSSNHNTGSPVFATHQWDVREQGTGNPRYAPTPCTEGPYTDPSGGKANLISISASFSYQDKSHEELRWEDYKKGDKGGSFPSDPITRFQGAQRPHETNAVSSPASGCTACGATSSSSASGYSGSNVATSPPSAVTSLPGLFCPMMYGTTNLAAQGTTTTPAFQAYPTMFGANLAAQSTTTTPVFQAYPTIFGANLAAQSGIAALFQAYPTMYGTNLAAQGIRTTPALQVYPTMFGTNLAAQGTTPAPLQAYPTMYGTNAAAQGTTTTPGLQAYPMMYGTNIAVQVTTPPGQAYPVHGLILLPFAAMNLQ</sequence>
<feature type="compositionally biased region" description="Low complexity" evidence="1">
    <location>
        <begin position="157"/>
        <end position="168"/>
    </location>
</feature>
<dbReference type="AlphaFoldDB" id="A0A1J3J5K9"/>
<dbReference type="PANTHER" id="PTHR23198">
    <property type="entry name" value="NUCLEOPORIN"/>
    <property type="match status" value="1"/>
</dbReference>
<dbReference type="GO" id="GO:0034398">
    <property type="term" value="P:telomere tethering at nuclear periphery"/>
    <property type="evidence" value="ECO:0007669"/>
    <property type="project" value="TreeGrafter"/>
</dbReference>
<dbReference type="GO" id="GO:0044614">
    <property type="term" value="C:nuclear pore cytoplasmic filaments"/>
    <property type="evidence" value="ECO:0007669"/>
    <property type="project" value="TreeGrafter"/>
</dbReference>
<dbReference type="GO" id="GO:0006606">
    <property type="term" value="P:protein import into nucleus"/>
    <property type="evidence" value="ECO:0007669"/>
    <property type="project" value="TreeGrafter"/>
</dbReference>
<evidence type="ECO:0000313" key="3">
    <source>
        <dbReference type="EMBL" id="JAU87793.1"/>
    </source>
</evidence>
<dbReference type="GO" id="GO:0017056">
    <property type="term" value="F:structural constituent of nuclear pore"/>
    <property type="evidence" value="ECO:0007669"/>
    <property type="project" value="TreeGrafter"/>
</dbReference>
<feature type="compositionally biased region" description="Low complexity" evidence="1">
    <location>
        <begin position="85"/>
        <end position="101"/>
    </location>
</feature>
<dbReference type="EMBL" id="GEVK01014945">
    <property type="protein sequence ID" value="JAU37887.1"/>
    <property type="molecule type" value="Transcribed_RNA"/>
</dbReference>
<feature type="region of interest" description="Disordered" evidence="1">
    <location>
        <begin position="189"/>
        <end position="210"/>
    </location>
</feature>
<dbReference type="GO" id="GO:0006405">
    <property type="term" value="P:RNA export from nucleus"/>
    <property type="evidence" value="ECO:0007669"/>
    <property type="project" value="TreeGrafter"/>
</dbReference>
<evidence type="ECO:0008006" key="4">
    <source>
        <dbReference type="Google" id="ProtNLM"/>
    </source>
</evidence>
<gene>
    <name evidence="2" type="ORF">LC_TR976_c0_g1_i1_g.2555</name>
    <name evidence="3" type="ORF">MP_TR23502_c0_g1_i1_g.68331</name>
</gene>
<proteinExistence type="predicted"/>
<evidence type="ECO:0000313" key="2">
    <source>
        <dbReference type="EMBL" id="JAU37887.1"/>
    </source>
</evidence>
<feature type="compositionally biased region" description="Polar residues" evidence="1">
    <location>
        <begin position="111"/>
        <end position="149"/>
    </location>
</feature>
<feature type="region of interest" description="Disordered" evidence="1">
    <location>
        <begin position="494"/>
        <end position="518"/>
    </location>
</feature>
<dbReference type="GO" id="GO:0000973">
    <property type="term" value="P:post-transcriptional tethering of RNA polymerase II gene DNA at nuclear periphery"/>
    <property type="evidence" value="ECO:0007669"/>
    <property type="project" value="TreeGrafter"/>
</dbReference>
<protein>
    <recommendedName>
        <fullName evidence="4">Nuclear pore complex protein NUP98A</fullName>
    </recommendedName>
</protein>
<dbReference type="Gene3D" id="1.10.10.2360">
    <property type="match status" value="1"/>
</dbReference>
<dbReference type="InterPro" id="IPR037665">
    <property type="entry name" value="Nucleoporin_S59-like"/>
</dbReference>
<reference evidence="3" key="1">
    <citation type="submission" date="2016-07" db="EMBL/GenBank/DDBJ databases">
        <title>De novo transcriptome assembly of four accessions of the metal hyperaccumulator plant Noccaea caerulescens.</title>
        <authorList>
            <person name="Blande D."/>
            <person name="Halimaa P."/>
            <person name="Tervahauta A.I."/>
            <person name="Aarts M.G."/>
            <person name="Karenlampi S.O."/>
        </authorList>
    </citation>
    <scope>NUCLEOTIDE SEQUENCE</scope>
</reference>
<accession>A0A1J3J5K9</accession>
<dbReference type="PANTHER" id="PTHR23198:SF6">
    <property type="entry name" value="NUCLEAR PORE COMPLEX PROTEIN NUP98-NUP96"/>
    <property type="match status" value="1"/>
</dbReference>
<dbReference type="GO" id="GO:0003723">
    <property type="term" value="F:RNA binding"/>
    <property type="evidence" value="ECO:0007669"/>
    <property type="project" value="TreeGrafter"/>
</dbReference>